<evidence type="ECO:0000259" key="16">
    <source>
        <dbReference type="PROSITE" id="PS50157"/>
    </source>
</evidence>
<dbReference type="GO" id="GO:0000977">
    <property type="term" value="F:RNA polymerase II transcription regulatory region sequence-specific DNA binding"/>
    <property type="evidence" value="ECO:0007669"/>
    <property type="project" value="TreeGrafter"/>
</dbReference>
<dbReference type="GO" id="GO:0005634">
    <property type="term" value="C:nucleus"/>
    <property type="evidence" value="ECO:0007669"/>
    <property type="project" value="UniProtKB-SubCell"/>
</dbReference>
<reference evidence="17" key="1">
    <citation type="submission" date="2013-07" db="EMBL/GenBank/DDBJ databases">
        <authorList>
            <person name="Geib S."/>
        </authorList>
    </citation>
    <scope>NUCLEOTIDE SEQUENCE</scope>
</reference>
<keyword evidence="8" id="KW-0862">Zinc</keyword>
<dbReference type="Pfam" id="PF00096">
    <property type="entry name" value="zf-C2H2"/>
    <property type="match status" value="4"/>
</dbReference>
<dbReference type="GO" id="GO:0016348">
    <property type="term" value="P:imaginal disc-derived leg joint morphogenesis"/>
    <property type="evidence" value="ECO:0007669"/>
    <property type="project" value="UniProtKB-ARBA"/>
</dbReference>
<dbReference type="GO" id="GO:0016192">
    <property type="term" value="P:vesicle-mediated transport"/>
    <property type="evidence" value="ECO:0007669"/>
    <property type="project" value="UniProtKB-ARBA"/>
</dbReference>
<feature type="domain" description="C2H2-type" evidence="16">
    <location>
        <begin position="550"/>
        <end position="577"/>
    </location>
</feature>
<name>W8AGR8_CERCA</name>
<keyword evidence="11" id="KW-0539">Nucleus</keyword>
<evidence type="ECO:0000259" key="15">
    <source>
        <dbReference type="PROSITE" id="PS50002"/>
    </source>
</evidence>
<dbReference type="InterPro" id="IPR036028">
    <property type="entry name" value="SH3-like_dom_sf"/>
</dbReference>
<dbReference type="GO" id="GO:0000981">
    <property type="term" value="F:DNA-binding transcription factor activity, RNA polymerase II-specific"/>
    <property type="evidence" value="ECO:0007669"/>
    <property type="project" value="TreeGrafter"/>
</dbReference>
<evidence type="ECO:0000256" key="14">
    <source>
        <dbReference type="SAM" id="MobiDB-lite"/>
    </source>
</evidence>
<keyword evidence="10" id="KW-0804">Transcription</keyword>
<dbReference type="InterPro" id="IPR001452">
    <property type="entry name" value="SH3_domain"/>
</dbReference>
<dbReference type="Pfam" id="PF14604">
    <property type="entry name" value="SH3_9"/>
    <property type="match status" value="1"/>
</dbReference>
<dbReference type="SMART" id="SM00355">
    <property type="entry name" value="ZnF_C2H2"/>
    <property type="match status" value="4"/>
</dbReference>
<feature type="domain" description="C2H2-type" evidence="16">
    <location>
        <begin position="606"/>
        <end position="633"/>
    </location>
</feature>
<dbReference type="PRINTS" id="PR00452">
    <property type="entry name" value="SH3DOMAIN"/>
</dbReference>
<feature type="compositionally biased region" description="Low complexity" evidence="14">
    <location>
        <begin position="667"/>
        <end position="682"/>
    </location>
</feature>
<evidence type="ECO:0000313" key="17">
    <source>
        <dbReference type="EMBL" id="JAB87565.1"/>
    </source>
</evidence>
<evidence type="ECO:0000256" key="1">
    <source>
        <dbReference type="ARBA" id="ARBA00004123"/>
    </source>
</evidence>
<proteinExistence type="evidence at transcript level"/>
<dbReference type="GO" id="GO:0008270">
    <property type="term" value="F:zinc ion binding"/>
    <property type="evidence" value="ECO:0007669"/>
    <property type="project" value="UniProtKB-KW"/>
</dbReference>
<evidence type="ECO:0000256" key="11">
    <source>
        <dbReference type="ARBA" id="ARBA00023242"/>
    </source>
</evidence>
<dbReference type="SUPFAM" id="SSF57667">
    <property type="entry name" value="beta-beta-alpha zinc fingers"/>
    <property type="match status" value="2"/>
</dbReference>
<keyword evidence="9" id="KW-0805">Transcription regulation</keyword>
<keyword evidence="3" id="KW-0217">Developmental protein</keyword>
<gene>
    <name evidence="17" type="primary">ODD</name>
</gene>
<dbReference type="PRINTS" id="PR00499">
    <property type="entry name" value="P67PHOX"/>
</dbReference>
<feature type="domain" description="SH3" evidence="15">
    <location>
        <begin position="751"/>
        <end position="815"/>
    </location>
</feature>
<evidence type="ECO:0000256" key="10">
    <source>
        <dbReference type="ARBA" id="ARBA00023163"/>
    </source>
</evidence>
<accession>W8AGR8</accession>
<evidence type="ECO:0000256" key="2">
    <source>
        <dbReference type="ARBA" id="ARBA00022443"/>
    </source>
</evidence>
<evidence type="ECO:0000256" key="6">
    <source>
        <dbReference type="ARBA" id="ARBA00022771"/>
    </source>
</evidence>
<dbReference type="EMBL" id="GAMC01018990">
    <property type="protein sequence ID" value="JAB87565.1"/>
    <property type="molecule type" value="mRNA"/>
</dbReference>
<dbReference type="InterPro" id="IPR050717">
    <property type="entry name" value="C2H2-ZF_Transcription_Reg"/>
</dbReference>
<protein>
    <submittedName>
        <fullName evidence="17">Protein odd-skipped</fullName>
    </submittedName>
</protein>
<dbReference type="FunFam" id="2.30.30.40:FF:000192">
    <property type="entry name" value="Uncharacterized protein, isoform C"/>
    <property type="match status" value="1"/>
</dbReference>
<evidence type="ECO:0000256" key="12">
    <source>
        <dbReference type="PROSITE-ProRule" id="PRU00042"/>
    </source>
</evidence>
<evidence type="ECO:0000256" key="7">
    <source>
        <dbReference type="ARBA" id="ARBA00022788"/>
    </source>
</evidence>
<dbReference type="GO" id="GO:0048619">
    <property type="term" value="P:embryonic hindgut morphogenesis"/>
    <property type="evidence" value="ECO:0007669"/>
    <property type="project" value="TreeGrafter"/>
</dbReference>
<dbReference type="Gene3D" id="3.30.160.60">
    <property type="entry name" value="Classic Zinc Finger"/>
    <property type="match status" value="4"/>
</dbReference>
<dbReference type="GO" id="GO:0007366">
    <property type="term" value="P:periodic partitioning by pair rule gene"/>
    <property type="evidence" value="ECO:0007669"/>
    <property type="project" value="UniProtKB-KW"/>
</dbReference>
<organism evidence="17">
    <name type="scientific">Ceratitis capitata</name>
    <name type="common">Mediterranean fruit fly</name>
    <name type="synonym">Tephritis capitata</name>
    <dbReference type="NCBI Taxonomy" id="7213"/>
    <lineage>
        <taxon>Eukaryota</taxon>
        <taxon>Metazoa</taxon>
        <taxon>Ecdysozoa</taxon>
        <taxon>Arthropoda</taxon>
        <taxon>Hexapoda</taxon>
        <taxon>Insecta</taxon>
        <taxon>Pterygota</taxon>
        <taxon>Neoptera</taxon>
        <taxon>Endopterygota</taxon>
        <taxon>Diptera</taxon>
        <taxon>Brachycera</taxon>
        <taxon>Muscomorpha</taxon>
        <taxon>Tephritoidea</taxon>
        <taxon>Tephritidae</taxon>
        <taxon>Ceratitis</taxon>
        <taxon>Ceratitis</taxon>
    </lineage>
</organism>
<evidence type="ECO:0000256" key="4">
    <source>
        <dbReference type="ARBA" id="ARBA00022723"/>
    </source>
</evidence>
<keyword evidence="5" id="KW-0677">Repeat</keyword>
<dbReference type="Pfam" id="PF07653">
    <property type="entry name" value="SH3_2"/>
    <property type="match status" value="1"/>
</dbReference>
<dbReference type="Gene3D" id="2.30.30.40">
    <property type="entry name" value="SH3 Domains"/>
    <property type="match status" value="2"/>
</dbReference>
<feature type="domain" description="SH3" evidence="15">
    <location>
        <begin position="835"/>
        <end position="894"/>
    </location>
</feature>
<evidence type="ECO:0000256" key="9">
    <source>
        <dbReference type="ARBA" id="ARBA00023015"/>
    </source>
</evidence>
<keyword evidence="2 13" id="KW-0728">SH3 domain</keyword>
<dbReference type="PROSITE" id="PS00028">
    <property type="entry name" value="ZINC_FINGER_C2H2_1"/>
    <property type="match status" value="4"/>
</dbReference>
<evidence type="ECO:0000256" key="3">
    <source>
        <dbReference type="ARBA" id="ARBA00022473"/>
    </source>
</evidence>
<dbReference type="SMART" id="SM00326">
    <property type="entry name" value="SH3"/>
    <property type="match status" value="2"/>
</dbReference>
<dbReference type="SUPFAM" id="SSF50044">
    <property type="entry name" value="SH3-domain"/>
    <property type="match status" value="2"/>
</dbReference>
<sequence length="903" mass="99130">MPEQLASIKIIHSPPLQHLPPPQRSLHQHQHHTAALHRLHQIRPHRMPLLTHIVRHPCRRLTTSKALCLLQQQQQQQLQLQQMHQQQPEYDITDATTSEKQDTSHAISVELKNTLSSSVSSAASCSQELSGGSNSLATSSSAIKAPTNESFLYNSNLYNTKFEQQPNAEMLLKDSLMSSVSSDETAAVGNNISDISLKTANFLQNQETSFASAAAAAVAAAAIASVGNSTCNSIAALLPGTSTYVNVNAVSLPVSSSSSSPRLSGGLPLQSFATSQGKQLNACSIISLEDGDDDDDELIEQKFADAQNYVLESGEVSTDSSAGANSALLTPIDSGNTKEKKFIFCDSVDQATTSQACDNLFENKQDIGSCISSVATSSASLSSSSSSSSMNSAPATSGEIIYTPTAQLPLNPRVTSEQKQQQQQQHQQIAAQQQQRLWLHMQQQQQHQQQPLNVYPYPPNAPYLPATPVEAAVQQQAVLMNQWLRSAALYQQQQQNPHVAHPHSHSTPPSLRFIPSLHSLHPAARFGLPAAMKLPGAPTSGAGSRPKKQFICKYCNRHFTKSYNLLIHERTHTDERPYSCDICGKAFRRQDHLRDHRYIHSKDKPFKCNDCGKGFCQSRTLAVHKVTHLEEPPHKCNVCQRTFNQRANLRSHLLSHTNAEAAAAENNNNNHQQQHQHQQEQQKISSGISAEAIVDNSSAAAAAAEETRTNEDLDTEVSQINTQSKSQNDTAESYSRPMSRTSSMTPGMRAKRSEIAQVIAPYEATSAEQLSLTRGQLIMIRKKTDSGWWEGELQAKGRRRQIGWFPATYVKVLQGGRNSGRNTPVSGSRIEMTEQILDKVIALYTYKAQNDDELSFEKDDIISVLGRDEPEWWRGELNGLSGLFPSNYVGPFVTSGKKASGGK</sequence>
<dbReference type="CDD" id="cd11839">
    <property type="entry name" value="SH3_Intersectin_4"/>
    <property type="match status" value="1"/>
</dbReference>
<dbReference type="FunFam" id="3.30.160.60:FF:000958">
    <property type="entry name" value="Odd skipped"/>
    <property type="match status" value="1"/>
</dbReference>
<feature type="domain" description="C2H2-type" evidence="16">
    <location>
        <begin position="578"/>
        <end position="605"/>
    </location>
</feature>
<feature type="region of interest" description="Disordered" evidence="14">
    <location>
        <begin position="697"/>
        <end position="750"/>
    </location>
</feature>
<feature type="region of interest" description="Disordered" evidence="14">
    <location>
        <begin position="667"/>
        <end position="686"/>
    </location>
</feature>
<keyword evidence="4" id="KW-0479">Metal-binding</keyword>
<dbReference type="InterPro" id="IPR036236">
    <property type="entry name" value="Znf_C2H2_sf"/>
</dbReference>
<dbReference type="InterPro" id="IPR013087">
    <property type="entry name" value="Znf_C2H2_type"/>
</dbReference>
<dbReference type="CDD" id="cd11840">
    <property type="entry name" value="SH3_Intersectin_5"/>
    <property type="match status" value="1"/>
</dbReference>
<keyword evidence="6 12" id="KW-0863">Zinc-finger</keyword>
<keyword evidence="7" id="KW-0562">Pair-rule protein</keyword>
<dbReference type="PANTHER" id="PTHR14196">
    <property type="entry name" value="ODD-SKIPPED - RELATED"/>
    <property type="match status" value="1"/>
</dbReference>
<dbReference type="AlphaFoldDB" id="W8AGR8"/>
<reference evidence="17" key="2">
    <citation type="journal article" date="2014" name="BMC Genomics">
        <title>A genomic perspective to assessing quality of mass-reared SIT flies used in Mediterranean fruit fly (Ceratitis capitata) eradication in California.</title>
        <authorList>
            <person name="Calla B."/>
            <person name="Hall B."/>
            <person name="Hou S."/>
            <person name="Geib S.M."/>
        </authorList>
    </citation>
    <scope>NUCLEOTIDE SEQUENCE</scope>
</reference>
<dbReference type="PROSITE" id="PS50157">
    <property type="entry name" value="ZINC_FINGER_C2H2_2"/>
    <property type="match status" value="4"/>
</dbReference>
<dbReference type="PANTHER" id="PTHR14196:SF13">
    <property type="entry name" value="PROTEIN ODD-SKIPPED"/>
    <property type="match status" value="1"/>
</dbReference>
<dbReference type="FunFam" id="3.30.160.60:FF:001452">
    <property type="entry name" value="Odd skipped, putative"/>
    <property type="match status" value="1"/>
</dbReference>
<dbReference type="FunFam" id="3.30.160.60:FF:002020">
    <property type="entry name" value="Odd skipped"/>
    <property type="match status" value="1"/>
</dbReference>
<comment type="subcellular location">
    <subcellularLocation>
        <location evidence="1">Nucleus</location>
    </subcellularLocation>
</comment>
<dbReference type="OrthoDB" id="207120at2759"/>
<dbReference type="FunFam" id="2.30.30.40:FF:000072">
    <property type="entry name" value="Unconventional Myosin IB"/>
    <property type="match status" value="1"/>
</dbReference>
<evidence type="ECO:0000256" key="8">
    <source>
        <dbReference type="ARBA" id="ARBA00022833"/>
    </source>
</evidence>
<evidence type="ECO:0000256" key="13">
    <source>
        <dbReference type="PROSITE-ProRule" id="PRU00192"/>
    </source>
</evidence>
<dbReference type="FunFam" id="3.30.160.60:FF:000311">
    <property type="entry name" value="protein odd-skipped-related 2 isoform X1"/>
    <property type="match status" value="1"/>
</dbReference>
<feature type="compositionally biased region" description="Polar residues" evidence="14">
    <location>
        <begin position="716"/>
        <end position="745"/>
    </location>
</feature>
<dbReference type="PROSITE" id="PS50002">
    <property type="entry name" value="SH3"/>
    <property type="match status" value="2"/>
</dbReference>
<feature type="domain" description="C2H2-type" evidence="16">
    <location>
        <begin position="634"/>
        <end position="661"/>
    </location>
</feature>
<evidence type="ECO:0000256" key="5">
    <source>
        <dbReference type="ARBA" id="ARBA00022737"/>
    </source>
</evidence>